<accession>A0A0G3HFK9</accession>
<evidence type="ECO:0000313" key="4">
    <source>
        <dbReference type="Proteomes" id="UP000035548"/>
    </source>
</evidence>
<feature type="domain" description="CHAD" evidence="2">
    <location>
        <begin position="225"/>
        <end position="516"/>
    </location>
</feature>
<dbReference type="PATRIC" id="fig|1072256.5.peg.1534"/>
<dbReference type="OrthoDB" id="9777271at2"/>
<dbReference type="EMBL" id="CP011546">
    <property type="protein sequence ID" value="AKK11540.1"/>
    <property type="molecule type" value="Genomic_DNA"/>
</dbReference>
<gene>
    <name evidence="3" type="ORF">CUTER_07755</name>
</gene>
<dbReference type="PROSITE" id="PS51707">
    <property type="entry name" value="CYTH"/>
    <property type="match status" value="1"/>
</dbReference>
<dbReference type="SUPFAM" id="SSF55154">
    <property type="entry name" value="CYTH-like phosphatases"/>
    <property type="match status" value="1"/>
</dbReference>
<dbReference type="Gene3D" id="2.40.320.10">
    <property type="entry name" value="Hypothetical Protein Pfu-838710-001"/>
    <property type="match status" value="1"/>
</dbReference>
<dbReference type="InterPro" id="IPR023577">
    <property type="entry name" value="CYTH_domain"/>
</dbReference>
<dbReference type="STRING" id="1072256.CUTER_07755"/>
<reference evidence="3 4" key="1">
    <citation type="journal article" date="2015" name="Genome Announc.">
        <title>Virulence Factor Genes Detected in the Complete Genome Sequence of Corynebacterium uterequi DSM 45634, Isolated from the Uterus of a Maiden Mare.</title>
        <authorList>
            <person name="Ruckert C."/>
            <person name="Kriete M."/>
            <person name="Jaenicke S."/>
            <person name="Winkler A."/>
            <person name="Tauch A."/>
        </authorList>
    </citation>
    <scope>NUCLEOTIDE SEQUENCE [LARGE SCALE GENOMIC DNA]</scope>
    <source>
        <strain evidence="3 4">DSM 45634</strain>
    </source>
</reference>
<evidence type="ECO:0000259" key="1">
    <source>
        <dbReference type="PROSITE" id="PS51707"/>
    </source>
</evidence>
<dbReference type="Proteomes" id="UP000035548">
    <property type="component" value="Chromosome"/>
</dbReference>
<dbReference type="Gene3D" id="1.40.20.10">
    <property type="entry name" value="CHAD domain"/>
    <property type="match status" value="1"/>
</dbReference>
<protein>
    <recommendedName>
        <fullName evidence="5">CHAD domain-containing protein</fullName>
    </recommendedName>
</protein>
<dbReference type="SMART" id="SM01118">
    <property type="entry name" value="CYTH"/>
    <property type="match status" value="1"/>
</dbReference>
<proteinExistence type="predicted"/>
<organism evidence="3 4">
    <name type="scientific">Corynebacterium uterequi</name>
    <dbReference type="NCBI Taxonomy" id="1072256"/>
    <lineage>
        <taxon>Bacteria</taxon>
        <taxon>Bacillati</taxon>
        <taxon>Actinomycetota</taxon>
        <taxon>Actinomycetes</taxon>
        <taxon>Mycobacteriales</taxon>
        <taxon>Corynebacteriaceae</taxon>
        <taxon>Corynebacterium</taxon>
    </lineage>
</organism>
<dbReference type="PANTHER" id="PTHR39339:SF1">
    <property type="entry name" value="CHAD DOMAIN-CONTAINING PROTEIN"/>
    <property type="match status" value="1"/>
</dbReference>
<reference evidence="4" key="2">
    <citation type="submission" date="2015-05" db="EMBL/GenBank/DDBJ databases">
        <title>Complete genome sequence of Corynebacterium uterequi DSM 45634, isolated from the uterus of a maiden mare.</title>
        <authorList>
            <person name="Ruckert C."/>
            <person name="Albersmeier A."/>
            <person name="Winkler A."/>
            <person name="Tauch A."/>
        </authorList>
    </citation>
    <scope>NUCLEOTIDE SEQUENCE [LARGE SCALE GENOMIC DNA]</scope>
    <source>
        <strain evidence="4">DSM 45634</strain>
    </source>
</reference>
<evidence type="ECO:0000313" key="3">
    <source>
        <dbReference type="EMBL" id="AKK11540.1"/>
    </source>
</evidence>
<dbReference type="AlphaFoldDB" id="A0A0G3HFK9"/>
<evidence type="ECO:0008006" key="5">
    <source>
        <dbReference type="Google" id="ProtNLM"/>
    </source>
</evidence>
<dbReference type="InterPro" id="IPR033469">
    <property type="entry name" value="CYTH-like_dom_sf"/>
</dbReference>
<evidence type="ECO:0000259" key="2">
    <source>
        <dbReference type="PROSITE" id="PS51708"/>
    </source>
</evidence>
<feature type="domain" description="CYTH" evidence="1">
    <location>
        <begin position="6"/>
        <end position="208"/>
    </location>
</feature>
<dbReference type="RefSeq" id="WP_047259933.1">
    <property type="nucleotide sequence ID" value="NZ_CP011546.1"/>
</dbReference>
<dbReference type="PROSITE" id="PS51708">
    <property type="entry name" value="CHAD"/>
    <property type="match status" value="1"/>
</dbReference>
<dbReference type="SMART" id="SM00880">
    <property type="entry name" value="CHAD"/>
    <property type="match status" value="1"/>
</dbReference>
<keyword evidence="4" id="KW-1185">Reference proteome</keyword>
<dbReference type="KEGG" id="cut:CUTER_07755"/>
<dbReference type="CDD" id="cd07374">
    <property type="entry name" value="CYTH-like_Pase"/>
    <property type="match status" value="1"/>
</dbReference>
<sequence>MAIEKFLEVEAKFAVDGTTVVPELTQLPGVHAVAGTQVHHLSAIYYDTADLRLTRAKVTLRRRSGGKDDGWHLKLPGDGGRLELSAELAPPTQGQYEVPEELLSQVRALVRDEELIPIAQVDNERTESLLVGEDGTGVAEFCDDRVTAWSLLPGGTQKQWREWELELSGGVAGTETGAEVLAAATTVLIGAGARKSASPSKLVAALGDSLAEAPLPTYLSVDPDPETAAGAVVLALMANRAKLVAYDPKVRRDEWDSVHQMRVATRELRSHLQTFDGIVAGEQVDHLLSELKVLAGMLGSARDAEVVAERFEWLISSEDSGLISAEDQARIMSTIEEEYQRAHRRIVRALDSDRYLELLDALDELLAHPPVAVKDETESITAVMESHLDEAYRKLVKRHKKAVANWDNPELSLHEREDYYHDMRKAAKKLRYAAEAVGSATGLKTKRIVKACKTMQTVLGDFQDSVTSRTKLERMAHTARRHQHDTFSLGLLYQRERAIGLASLDQYQQAYDDIVAAYRRLKKNR</sequence>
<dbReference type="Pfam" id="PF05235">
    <property type="entry name" value="CHAD"/>
    <property type="match status" value="1"/>
</dbReference>
<dbReference type="PANTHER" id="PTHR39339">
    <property type="entry name" value="SLR1444 PROTEIN"/>
    <property type="match status" value="1"/>
</dbReference>
<name>A0A0G3HFK9_9CORY</name>
<dbReference type="Pfam" id="PF01928">
    <property type="entry name" value="CYTH"/>
    <property type="match status" value="1"/>
</dbReference>
<dbReference type="InterPro" id="IPR007899">
    <property type="entry name" value="CHAD_dom"/>
</dbReference>
<dbReference type="InterPro" id="IPR038186">
    <property type="entry name" value="CHAD_dom_sf"/>
</dbReference>